<comment type="caution">
    <text evidence="18">The sequence shown here is derived from an EMBL/GenBank/DDBJ whole genome shotgun (WGS) entry which is preliminary data.</text>
</comment>
<evidence type="ECO:0000256" key="7">
    <source>
        <dbReference type="ARBA" id="ARBA00022576"/>
    </source>
</evidence>
<dbReference type="InterPro" id="IPR001544">
    <property type="entry name" value="Aminotrans_IV"/>
</dbReference>
<keyword evidence="11 17" id="KW-0100">Branched-chain amino acid biosynthesis</keyword>
<evidence type="ECO:0000256" key="16">
    <source>
        <dbReference type="RuleBase" id="RU004516"/>
    </source>
</evidence>
<evidence type="ECO:0000256" key="12">
    <source>
        <dbReference type="ARBA" id="ARBA00048212"/>
    </source>
</evidence>
<comment type="pathway">
    <text evidence="4 17">Amino-acid biosynthesis; L-valine biosynthesis; L-valine from pyruvate: step 4/4.</text>
</comment>
<dbReference type="InterPro" id="IPR050571">
    <property type="entry name" value="Class-IV_PLP-Dep_Aminotrnsfr"/>
</dbReference>
<dbReference type="Gene3D" id="3.20.10.10">
    <property type="entry name" value="D-amino Acid Aminotransferase, subunit A, domain 2"/>
    <property type="match status" value="1"/>
</dbReference>
<dbReference type="InterPro" id="IPR043132">
    <property type="entry name" value="BCAT-like_C"/>
</dbReference>
<evidence type="ECO:0000256" key="14">
    <source>
        <dbReference type="ARBA" id="ARBA00049229"/>
    </source>
</evidence>
<dbReference type="Proteomes" id="UP001589858">
    <property type="component" value="Unassembled WGS sequence"/>
</dbReference>
<comment type="cofactor">
    <cofactor evidence="1 16">
        <name>pyridoxal 5'-phosphate</name>
        <dbReference type="ChEBI" id="CHEBI:597326"/>
    </cofactor>
</comment>
<dbReference type="EMBL" id="JBHLTM010000093">
    <property type="protein sequence ID" value="MFC0687751.1"/>
    <property type="molecule type" value="Genomic_DNA"/>
</dbReference>
<keyword evidence="8 17" id="KW-0028">Amino-acid biosynthesis</keyword>
<evidence type="ECO:0000256" key="15">
    <source>
        <dbReference type="RuleBase" id="RU004106"/>
    </source>
</evidence>
<evidence type="ECO:0000256" key="17">
    <source>
        <dbReference type="RuleBase" id="RU364094"/>
    </source>
</evidence>
<evidence type="ECO:0000256" key="4">
    <source>
        <dbReference type="ARBA" id="ARBA00004931"/>
    </source>
</evidence>
<dbReference type="NCBIfam" id="TIGR01122">
    <property type="entry name" value="ilvE_I"/>
    <property type="match status" value="1"/>
</dbReference>
<evidence type="ECO:0000256" key="8">
    <source>
        <dbReference type="ARBA" id="ARBA00022605"/>
    </source>
</evidence>
<sequence>MTEHNYANRDGVIWFDGAFRPWREANMHVLTQGLHYASSVFEGERAYEGQVFRSHDHARRLIHSAGRLGMELPFSVDALVAAKAELLSRNDLRDAYVRPVVWRGSNEMDISTDGSDVHCAIAAWVWADPTPDLENGIALTVADWRRPPRSSVPTDAKAAGLYMISTMAKDEARRQGYSDAVMLDCAGRLTEATGANLFFVRNGALHTPSPGHFLNGIARQTVIHLAREAGIPVREYDLFPQDIRDFSECFLVGTAAEVTAVASIGGHVFTDRTVTRWVSTLYHQAVRDKGRYMPAAQLVPADIDCVA</sequence>
<reference evidence="18 19" key="1">
    <citation type="submission" date="2024-09" db="EMBL/GenBank/DDBJ databases">
        <authorList>
            <person name="Sun Q."/>
            <person name="Mori K."/>
        </authorList>
    </citation>
    <scope>NUCLEOTIDE SEQUENCE [LARGE SCALE GENOMIC DNA]</scope>
    <source>
        <strain evidence="18 19">CICC 11035S</strain>
    </source>
</reference>
<proteinExistence type="inferred from homology"/>
<evidence type="ECO:0000256" key="9">
    <source>
        <dbReference type="ARBA" id="ARBA00022679"/>
    </source>
</evidence>
<evidence type="ECO:0000313" key="19">
    <source>
        <dbReference type="Proteomes" id="UP001589858"/>
    </source>
</evidence>
<protein>
    <recommendedName>
        <fullName evidence="17">Branched-chain-amino-acid aminotransferase</fullName>
        <shortName evidence="17">BCAT</shortName>
        <ecNumber evidence="17">2.6.1.42</ecNumber>
    </recommendedName>
</protein>
<gene>
    <name evidence="17" type="primary">ilvE</name>
    <name evidence="18" type="ORF">ACFFF8_24485</name>
</gene>
<comment type="similarity">
    <text evidence="6 15">Belongs to the class-IV pyridoxal-phosphate-dependent aminotransferase family.</text>
</comment>
<evidence type="ECO:0000313" key="18">
    <source>
        <dbReference type="EMBL" id="MFC0687751.1"/>
    </source>
</evidence>
<comment type="pathway">
    <text evidence="5 17">Amino-acid biosynthesis; L-leucine biosynthesis; L-leucine from 3-methyl-2-oxobutanoate: step 4/4.</text>
</comment>
<dbReference type="PANTHER" id="PTHR42743">
    <property type="entry name" value="AMINO-ACID AMINOTRANSFERASE"/>
    <property type="match status" value="1"/>
</dbReference>
<dbReference type="InterPro" id="IPR036038">
    <property type="entry name" value="Aminotransferase-like"/>
</dbReference>
<dbReference type="Gene3D" id="3.30.470.10">
    <property type="match status" value="1"/>
</dbReference>
<dbReference type="InterPro" id="IPR005785">
    <property type="entry name" value="B_amino_transI"/>
</dbReference>
<keyword evidence="9 17" id="KW-0808">Transferase</keyword>
<evidence type="ECO:0000256" key="3">
    <source>
        <dbReference type="ARBA" id="ARBA00004824"/>
    </source>
</evidence>
<evidence type="ECO:0000256" key="5">
    <source>
        <dbReference type="ARBA" id="ARBA00005072"/>
    </source>
</evidence>
<evidence type="ECO:0000256" key="10">
    <source>
        <dbReference type="ARBA" id="ARBA00022898"/>
    </source>
</evidence>
<name>A0ABV6SFL4_9SPHN</name>
<evidence type="ECO:0000256" key="6">
    <source>
        <dbReference type="ARBA" id="ARBA00009320"/>
    </source>
</evidence>
<dbReference type="CDD" id="cd00449">
    <property type="entry name" value="PLPDE_IV"/>
    <property type="match status" value="1"/>
</dbReference>
<comment type="catalytic activity">
    <reaction evidence="14 17">
        <text>L-leucine + 2-oxoglutarate = 4-methyl-2-oxopentanoate + L-glutamate</text>
        <dbReference type="Rhea" id="RHEA:18321"/>
        <dbReference type="ChEBI" id="CHEBI:16810"/>
        <dbReference type="ChEBI" id="CHEBI:17865"/>
        <dbReference type="ChEBI" id="CHEBI:29985"/>
        <dbReference type="ChEBI" id="CHEBI:57427"/>
        <dbReference type="EC" id="2.6.1.42"/>
    </reaction>
</comment>
<dbReference type="InterPro" id="IPR043131">
    <property type="entry name" value="BCAT-like_N"/>
</dbReference>
<dbReference type="RefSeq" id="WP_267225083.1">
    <property type="nucleotide sequence ID" value="NZ_JAPCWC010000057.1"/>
</dbReference>
<comment type="catalytic activity">
    <reaction evidence="12 17">
        <text>L-valine + 2-oxoglutarate = 3-methyl-2-oxobutanoate + L-glutamate</text>
        <dbReference type="Rhea" id="RHEA:24813"/>
        <dbReference type="ChEBI" id="CHEBI:11851"/>
        <dbReference type="ChEBI" id="CHEBI:16810"/>
        <dbReference type="ChEBI" id="CHEBI:29985"/>
        <dbReference type="ChEBI" id="CHEBI:57762"/>
        <dbReference type="EC" id="2.6.1.42"/>
    </reaction>
</comment>
<dbReference type="Pfam" id="PF01063">
    <property type="entry name" value="Aminotran_4"/>
    <property type="match status" value="1"/>
</dbReference>
<comment type="function">
    <text evidence="2 17">Acts on leucine, isoleucine and valine.</text>
</comment>
<comment type="pathway">
    <text evidence="3 17">Amino-acid biosynthesis; L-isoleucine biosynthesis; L-isoleucine from 2-oxobutanoate: step 4/4.</text>
</comment>
<evidence type="ECO:0000256" key="13">
    <source>
        <dbReference type="ARBA" id="ARBA00048798"/>
    </source>
</evidence>
<dbReference type="PROSITE" id="PS00770">
    <property type="entry name" value="AA_TRANSFER_CLASS_4"/>
    <property type="match status" value="1"/>
</dbReference>
<comment type="catalytic activity">
    <reaction evidence="13 17">
        <text>L-isoleucine + 2-oxoglutarate = (S)-3-methyl-2-oxopentanoate + L-glutamate</text>
        <dbReference type="Rhea" id="RHEA:24801"/>
        <dbReference type="ChEBI" id="CHEBI:16810"/>
        <dbReference type="ChEBI" id="CHEBI:29985"/>
        <dbReference type="ChEBI" id="CHEBI:35146"/>
        <dbReference type="ChEBI" id="CHEBI:58045"/>
        <dbReference type="EC" id="2.6.1.42"/>
    </reaction>
</comment>
<accession>A0ABV6SFL4</accession>
<evidence type="ECO:0000256" key="1">
    <source>
        <dbReference type="ARBA" id="ARBA00001933"/>
    </source>
</evidence>
<dbReference type="PANTHER" id="PTHR42743:SF11">
    <property type="entry name" value="AMINODEOXYCHORISMATE LYASE"/>
    <property type="match status" value="1"/>
</dbReference>
<dbReference type="SUPFAM" id="SSF56752">
    <property type="entry name" value="D-aminoacid aminotransferase-like PLP-dependent enzymes"/>
    <property type="match status" value="1"/>
</dbReference>
<keyword evidence="10 16" id="KW-0663">Pyridoxal phosphate</keyword>
<dbReference type="GO" id="GO:0004084">
    <property type="term" value="F:branched-chain-amino-acid transaminase activity"/>
    <property type="evidence" value="ECO:0007669"/>
    <property type="project" value="UniProtKB-EC"/>
</dbReference>
<dbReference type="NCBIfam" id="NF005146">
    <property type="entry name" value="PRK06606.1"/>
    <property type="match status" value="1"/>
</dbReference>
<dbReference type="InterPro" id="IPR018300">
    <property type="entry name" value="Aminotrans_IV_CS"/>
</dbReference>
<dbReference type="EC" id="2.6.1.42" evidence="17"/>
<keyword evidence="7 17" id="KW-0032">Aminotransferase</keyword>
<evidence type="ECO:0000256" key="11">
    <source>
        <dbReference type="ARBA" id="ARBA00023304"/>
    </source>
</evidence>
<evidence type="ECO:0000256" key="2">
    <source>
        <dbReference type="ARBA" id="ARBA00003109"/>
    </source>
</evidence>
<organism evidence="18 19">
    <name type="scientific">Novosphingobium clariflavum</name>
    <dbReference type="NCBI Taxonomy" id="2029884"/>
    <lineage>
        <taxon>Bacteria</taxon>
        <taxon>Pseudomonadati</taxon>
        <taxon>Pseudomonadota</taxon>
        <taxon>Alphaproteobacteria</taxon>
        <taxon>Sphingomonadales</taxon>
        <taxon>Sphingomonadaceae</taxon>
        <taxon>Novosphingobium</taxon>
    </lineage>
</organism>
<keyword evidence="19" id="KW-1185">Reference proteome</keyword>